<dbReference type="PANTHER" id="PTHR12655:SF0">
    <property type="entry name" value="ACYL-COENZYME A THIOESTERASE 9, MITOCHONDRIAL"/>
    <property type="match status" value="1"/>
</dbReference>
<reference evidence="4" key="3">
    <citation type="submission" date="2025-08" db="UniProtKB">
        <authorList>
            <consortium name="Ensembl"/>
        </authorList>
    </citation>
    <scope>IDENTIFICATION</scope>
    <source>
        <strain evidence="4">HSOK</strain>
    </source>
</reference>
<organism evidence="4 5">
    <name type="scientific">Oryzias latipes</name>
    <name type="common">Japanese rice fish</name>
    <name type="synonym">Japanese killifish</name>
    <dbReference type="NCBI Taxonomy" id="8090"/>
    <lineage>
        <taxon>Eukaryota</taxon>
        <taxon>Metazoa</taxon>
        <taxon>Chordata</taxon>
        <taxon>Craniata</taxon>
        <taxon>Vertebrata</taxon>
        <taxon>Euteleostomi</taxon>
        <taxon>Actinopterygii</taxon>
        <taxon>Neopterygii</taxon>
        <taxon>Teleostei</taxon>
        <taxon>Neoteleostei</taxon>
        <taxon>Acanthomorphata</taxon>
        <taxon>Ovalentaria</taxon>
        <taxon>Atherinomorphae</taxon>
        <taxon>Beloniformes</taxon>
        <taxon>Adrianichthyidae</taxon>
        <taxon>Oryziinae</taxon>
        <taxon>Oryzias</taxon>
    </lineage>
</organism>
<evidence type="ECO:0000256" key="3">
    <source>
        <dbReference type="SAM" id="MobiDB-lite"/>
    </source>
</evidence>
<feature type="compositionally biased region" description="Polar residues" evidence="3">
    <location>
        <begin position="1"/>
        <end position="17"/>
    </location>
</feature>
<evidence type="ECO:0000256" key="2">
    <source>
        <dbReference type="ARBA" id="ARBA00022801"/>
    </source>
</evidence>
<protein>
    <submittedName>
        <fullName evidence="4">Uncharacterized protein</fullName>
    </submittedName>
</protein>
<feature type="region of interest" description="Disordered" evidence="3">
    <location>
        <begin position="1"/>
        <end position="24"/>
    </location>
</feature>
<dbReference type="Gene3D" id="3.10.129.10">
    <property type="entry name" value="Hotdog Thioesterase"/>
    <property type="match status" value="1"/>
</dbReference>
<dbReference type="Proteomes" id="UP000265200">
    <property type="component" value="Chromosome 20"/>
</dbReference>
<sequence>MADRASLSSMLARSQSDLPAKKMKDSRLEVHLPLGSEPQLREKYLTFHNTVRFGRILEDLDSLAVLISYSHTYNPALKRSPLSIVTALVDKIGESEITSLFVYLFMSLFILLSQVDARQEYFVSGRCSCLR</sequence>
<dbReference type="AlphaFoldDB" id="A0A3P9HME8"/>
<reference evidence="4" key="4">
    <citation type="submission" date="2025-09" db="UniProtKB">
        <authorList>
            <consortium name="Ensembl"/>
        </authorList>
    </citation>
    <scope>IDENTIFICATION</scope>
    <source>
        <strain evidence="4">HSOK</strain>
    </source>
</reference>
<name>A0A3P9HME8_ORYLA</name>
<evidence type="ECO:0000313" key="5">
    <source>
        <dbReference type="Proteomes" id="UP000265200"/>
    </source>
</evidence>
<evidence type="ECO:0000313" key="4">
    <source>
        <dbReference type="Ensembl" id="ENSORLP00015008849.1"/>
    </source>
</evidence>
<dbReference type="Ensembl" id="ENSORLT00015000123.1">
    <property type="protein sequence ID" value="ENSORLP00015008849.1"/>
    <property type="gene ID" value="ENSORLG00015009662.1"/>
</dbReference>
<accession>A0A3P9HME8</accession>
<comment type="similarity">
    <text evidence="1">Belongs to the acyl coenzyme A hydrolase family.</text>
</comment>
<reference evidence="4 5" key="2">
    <citation type="submission" date="2017-04" db="EMBL/GenBank/DDBJ databases">
        <title>CpG methylation of centromeres and impact of large insertions on vertebrate speciation.</title>
        <authorList>
            <person name="Ichikawa K."/>
            <person name="Yoshimura J."/>
            <person name="Morishita S."/>
        </authorList>
    </citation>
    <scope>NUCLEOTIDE SEQUENCE</scope>
    <source>
        <strain evidence="4 5">HSOK</strain>
    </source>
</reference>
<proteinExistence type="inferred from homology"/>
<dbReference type="GO" id="GO:0016787">
    <property type="term" value="F:hydrolase activity"/>
    <property type="evidence" value="ECO:0007669"/>
    <property type="project" value="UniProtKB-KW"/>
</dbReference>
<dbReference type="PANTHER" id="PTHR12655">
    <property type="entry name" value="ACYL-COA THIOESTERASE"/>
    <property type="match status" value="1"/>
</dbReference>
<evidence type="ECO:0000256" key="1">
    <source>
        <dbReference type="ARBA" id="ARBA00010458"/>
    </source>
</evidence>
<reference key="1">
    <citation type="journal article" date="2007" name="Nature">
        <title>The medaka draft genome and insights into vertebrate genome evolution.</title>
        <authorList>
            <person name="Kasahara M."/>
            <person name="Naruse K."/>
            <person name="Sasaki S."/>
            <person name="Nakatani Y."/>
            <person name="Qu W."/>
            <person name="Ahsan B."/>
            <person name="Yamada T."/>
            <person name="Nagayasu Y."/>
            <person name="Doi K."/>
            <person name="Kasai Y."/>
            <person name="Jindo T."/>
            <person name="Kobayashi D."/>
            <person name="Shimada A."/>
            <person name="Toyoda A."/>
            <person name="Kuroki Y."/>
            <person name="Fujiyama A."/>
            <person name="Sasaki T."/>
            <person name="Shimizu A."/>
            <person name="Asakawa S."/>
            <person name="Shimizu N."/>
            <person name="Hashimoto S."/>
            <person name="Yang J."/>
            <person name="Lee Y."/>
            <person name="Matsushima K."/>
            <person name="Sugano S."/>
            <person name="Sakaizumi M."/>
            <person name="Narita T."/>
            <person name="Ohishi K."/>
            <person name="Haga S."/>
            <person name="Ohta F."/>
            <person name="Nomoto H."/>
            <person name="Nogata K."/>
            <person name="Morishita T."/>
            <person name="Endo T."/>
            <person name="Shin-I T."/>
            <person name="Takeda H."/>
            <person name="Morishita S."/>
            <person name="Kohara Y."/>
        </authorList>
    </citation>
    <scope>NUCLEOTIDE SEQUENCE [LARGE SCALE GENOMIC DNA]</scope>
    <source>
        <strain>Hd-rR</strain>
    </source>
</reference>
<keyword evidence="2" id="KW-0378">Hydrolase</keyword>